<dbReference type="PANTHER" id="PTHR10322">
    <property type="entry name" value="DNA POLYMERASE CATALYTIC SUBUNIT"/>
    <property type="match status" value="1"/>
</dbReference>
<evidence type="ECO:0000256" key="6">
    <source>
        <dbReference type="ARBA" id="ARBA00049244"/>
    </source>
</evidence>
<dbReference type="InterPro" id="IPR036397">
    <property type="entry name" value="RNaseH_sf"/>
</dbReference>
<dbReference type="PRINTS" id="PR00106">
    <property type="entry name" value="DNAPOLB"/>
</dbReference>
<dbReference type="InterPro" id="IPR006134">
    <property type="entry name" value="DNA-dir_DNA_pol_B_multi_dom"/>
</dbReference>
<sequence length="801" mass="90965">MQKLTQLQGLILSRQQRDTNTGIELIFWVKSNQGPCQVVINGLRAVFLIKQEDLTQAQALWAKQYLHADEIRPLSLSTFAQQKVVAIYNLSLSVSRQLQQALTSQGIPIFESDIKVSDRYLMERFIYGSVNVLGTITRRGQHYFCQNPKLTPTKNSAQISTVSLDIECSPEQELYSVGLTVGDEKQNRVIMVGNALPQPAPYDLLNIEWVENEVALLIALQNWFQVNDPDVVIGWAVGNFDMRLLAERAKLHHIKLCLGRDHSALQWFAHQDSSGQGTVRLNGRVVLDGIEQLKNNSRHFESFSLESVSQSLFSEGKLITEENSQFVDKGLEIKHQFEHTPLKLAAYNLQDCLLVERIFDHAKLIEYAIQRAELTGLALDRRGASVAAFTNLYLPLLHRSGYIAPNIGDIEAQHSPGGFVMDSKPGLYDWVLVLDFKSLYPSIIRTFKIDPLGMIEGLKEPIEDSIEGFRGARFSRDKHHLPTILDSLSLAREEAKKANNQPFQHAIKIIMNSMYGVLGSSGCRFHDTRLASSITLRGHQIMIETGKFIEKLGFDVIYGDTDSTFVWLRDCDSLAFADEKGKILATRINEYWQQKIADEFSLPSLLEIEYETCFSQFFMPTLRGSDSGSKKRYAGLKTTEQGSEIIFKGLESVRSDWTELAREFQETLFEKVFKQHSVTQYIIDTVSQLKAGHLDAQLVYHKRLRRHLDAYVKNVPPQVRAARIADAQNRKLGRPLRYQRQGRIAYLITHNGPEPIEYLQSSIDYQHYIDKQLKPIADAILPFLPGNSNFEALVSEQMPLF</sequence>
<comment type="similarity">
    <text evidence="1 7">Belongs to the DNA polymerase type-B family.</text>
</comment>
<dbReference type="Gene3D" id="3.90.1600.10">
    <property type="entry name" value="Palm domain of DNA polymerase"/>
    <property type="match status" value="2"/>
</dbReference>
<keyword evidence="11" id="KW-1185">Reference proteome</keyword>
<dbReference type="InterPro" id="IPR006172">
    <property type="entry name" value="DNA-dir_DNA_pol_B"/>
</dbReference>
<gene>
    <name evidence="10" type="ORF">GCM10007916_13270</name>
</gene>
<dbReference type="Proteomes" id="UP001157353">
    <property type="component" value="Unassembled WGS sequence"/>
</dbReference>
<evidence type="ECO:0000256" key="5">
    <source>
        <dbReference type="ARBA" id="ARBA00023125"/>
    </source>
</evidence>
<protein>
    <recommendedName>
        <fullName evidence="7">DNA polymerase</fullName>
        <ecNumber evidence="7">2.7.7.7</ecNumber>
    </recommendedName>
</protein>
<dbReference type="SMART" id="SM00486">
    <property type="entry name" value="POLBc"/>
    <property type="match status" value="1"/>
</dbReference>
<comment type="catalytic activity">
    <reaction evidence="6 7">
        <text>DNA(n) + a 2'-deoxyribonucleoside 5'-triphosphate = DNA(n+1) + diphosphate</text>
        <dbReference type="Rhea" id="RHEA:22508"/>
        <dbReference type="Rhea" id="RHEA-COMP:17339"/>
        <dbReference type="Rhea" id="RHEA-COMP:17340"/>
        <dbReference type="ChEBI" id="CHEBI:33019"/>
        <dbReference type="ChEBI" id="CHEBI:61560"/>
        <dbReference type="ChEBI" id="CHEBI:173112"/>
        <dbReference type="EC" id="2.7.7.7"/>
    </reaction>
</comment>
<keyword evidence="3 7" id="KW-0548">Nucleotidyltransferase</keyword>
<feature type="domain" description="DNA-directed DNA polymerase family B multifunctional" evidence="8">
    <location>
        <begin position="392"/>
        <end position="753"/>
    </location>
</feature>
<dbReference type="EC" id="2.7.7.7" evidence="7"/>
<evidence type="ECO:0000259" key="8">
    <source>
        <dbReference type="Pfam" id="PF00136"/>
    </source>
</evidence>
<evidence type="ECO:0000256" key="7">
    <source>
        <dbReference type="RuleBase" id="RU000442"/>
    </source>
</evidence>
<keyword evidence="2 7" id="KW-0808">Transferase</keyword>
<dbReference type="EMBL" id="BSPQ01000002">
    <property type="protein sequence ID" value="GLS90260.1"/>
    <property type="molecule type" value="Genomic_DNA"/>
</dbReference>
<evidence type="ECO:0000313" key="11">
    <source>
        <dbReference type="Proteomes" id="UP001157353"/>
    </source>
</evidence>
<dbReference type="InterPro" id="IPR050240">
    <property type="entry name" value="DNA_pol_type-B"/>
</dbReference>
<dbReference type="InterPro" id="IPR023211">
    <property type="entry name" value="DNA_pol_palm_dom_sf"/>
</dbReference>
<organism evidence="10 11">
    <name type="scientific">Psychromonas marina</name>
    <dbReference type="NCBI Taxonomy" id="88364"/>
    <lineage>
        <taxon>Bacteria</taxon>
        <taxon>Pseudomonadati</taxon>
        <taxon>Pseudomonadota</taxon>
        <taxon>Gammaproteobacteria</taxon>
        <taxon>Alteromonadales</taxon>
        <taxon>Psychromonadaceae</taxon>
        <taxon>Psychromonas</taxon>
    </lineage>
</organism>
<proteinExistence type="inferred from homology"/>
<dbReference type="CDD" id="cd05784">
    <property type="entry name" value="DNA_polB_II_exo"/>
    <property type="match status" value="1"/>
</dbReference>
<dbReference type="InterPro" id="IPR012337">
    <property type="entry name" value="RNaseH-like_sf"/>
</dbReference>
<dbReference type="NCBIfam" id="NF004421">
    <property type="entry name" value="PRK05762.1-2"/>
    <property type="match status" value="1"/>
</dbReference>
<dbReference type="InterPro" id="IPR006133">
    <property type="entry name" value="DNA-dir_DNA_pol_B_exonuc"/>
</dbReference>
<name>A0ABQ6DZ46_9GAMM</name>
<dbReference type="Pfam" id="PF03104">
    <property type="entry name" value="DNA_pol_B_exo1"/>
    <property type="match status" value="1"/>
</dbReference>
<evidence type="ECO:0000256" key="3">
    <source>
        <dbReference type="ARBA" id="ARBA00022695"/>
    </source>
</evidence>
<dbReference type="SUPFAM" id="SSF56672">
    <property type="entry name" value="DNA/RNA polymerases"/>
    <property type="match status" value="1"/>
</dbReference>
<keyword evidence="7" id="KW-0235">DNA replication</keyword>
<accession>A0ABQ6DZ46</accession>
<dbReference type="InterPro" id="IPR042087">
    <property type="entry name" value="DNA_pol_B_thumb"/>
</dbReference>
<dbReference type="Gene3D" id="1.10.132.60">
    <property type="entry name" value="DNA polymerase family B, C-terminal domain"/>
    <property type="match status" value="1"/>
</dbReference>
<evidence type="ECO:0000313" key="10">
    <source>
        <dbReference type="EMBL" id="GLS90260.1"/>
    </source>
</evidence>
<dbReference type="Pfam" id="PF21474">
    <property type="entry name" value="DNApolII_N"/>
    <property type="match status" value="1"/>
</dbReference>
<evidence type="ECO:0000256" key="2">
    <source>
        <dbReference type="ARBA" id="ARBA00022679"/>
    </source>
</evidence>
<dbReference type="RefSeq" id="WP_284203377.1">
    <property type="nucleotide sequence ID" value="NZ_BSPQ01000002.1"/>
</dbReference>
<dbReference type="CDD" id="cd05537">
    <property type="entry name" value="POLBc_Pol_II"/>
    <property type="match status" value="1"/>
</dbReference>
<dbReference type="SUPFAM" id="SSF53098">
    <property type="entry name" value="Ribonuclease H-like"/>
    <property type="match status" value="1"/>
</dbReference>
<dbReference type="Gene3D" id="3.30.420.10">
    <property type="entry name" value="Ribonuclease H-like superfamily/Ribonuclease H"/>
    <property type="match status" value="1"/>
</dbReference>
<reference evidence="11" key="1">
    <citation type="journal article" date="2019" name="Int. J. Syst. Evol. Microbiol.">
        <title>The Global Catalogue of Microorganisms (GCM) 10K type strain sequencing project: providing services to taxonomists for standard genome sequencing and annotation.</title>
        <authorList>
            <consortium name="The Broad Institute Genomics Platform"/>
            <consortium name="The Broad Institute Genome Sequencing Center for Infectious Disease"/>
            <person name="Wu L."/>
            <person name="Ma J."/>
        </authorList>
    </citation>
    <scope>NUCLEOTIDE SEQUENCE [LARGE SCALE GENOMIC DNA]</scope>
    <source>
        <strain evidence="11">NBRC 103166</strain>
    </source>
</reference>
<evidence type="ECO:0000256" key="4">
    <source>
        <dbReference type="ARBA" id="ARBA00022932"/>
    </source>
</evidence>
<keyword evidence="5 7" id="KW-0238">DNA-binding</keyword>
<feature type="domain" description="DNA-directed DNA polymerase family B exonuclease" evidence="9">
    <location>
        <begin position="109"/>
        <end position="308"/>
    </location>
</feature>
<comment type="caution">
    <text evidence="10">The sequence shown here is derived from an EMBL/GenBank/DDBJ whole genome shotgun (WGS) entry which is preliminary data.</text>
</comment>
<dbReference type="Gene3D" id="3.30.70.2250">
    <property type="match status" value="1"/>
</dbReference>
<dbReference type="PROSITE" id="PS00116">
    <property type="entry name" value="DNA_POLYMERASE_B"/>
    <property type="match status" value="1"/>
</dbReference>
<dbReference type="PANTHER" id="PTHR10322:SF23">
    <property type="entry name" value="DNA POLYMERASE DELTA CATALYTIC SUBUNIT"/>
    <property type="match status" value="1"/>
</dbReference>
<dbReference type="InterPro" id="IPR043502">
    <property type="entry name" value="DNA/RNA_pol_sf"/>
</dbReference>
<dbReference type="InterPro" id="IPR017964">
    <property type="entry name" value="DNA-dir_DNA_pol_B_CS"/>
</dbReference>
<evidence type="ECO:0000256" key="1">
    <source>
        <dbReference type="ARBA" id="ARBA00005755"/>
    </source>
</evidence>
<evidence type="ECO:0000259" key="9">
    <source>
        <dbReference type="Pfam" id="PF03104"/>
    </source>
</evidence>
<keyword evidence="4 7" id="KW-0239">DNA-directed DNA polymerase</keyword>
<dbReference type="Pfam" id="PF00136">
    <property type="entry name" value="DNA_pol_B"/>
    <property type="match status" value="1"/>
</dbReference>